<evidence type="ECO:0000313" key="2">
    <source>
        <dbReference type="Proteomes" id="UP000821853"/>
    </source>
</evidence>
<evidence type="ECO:0008006" key="3">
    <source>
        <dbReference type="Google" id="ProtNLM"/>
    </source>
</evidence>
<gene>
    <name evidence="1" type="ORF">HPB48_000798</name>
</gene>
<sequence>MTPPSARSKITSPAVRSGWFRPRMTVTMLTHKWTIDDFSLHPEQTGQWTTRPAFAELTRNRALNERRRGPGNHLWCEVTTLEDLPQRQLSQDRGRRSAVESKAASSSEFAVRPVVFPARLEYGMVKKTRGRVAITNLDHDISSRVAVTDFDVVSQMLQCIYTGSVDIDATPPALIGAADKCTLGGLQAICERSLAAALLFLADHHSADRLKANAMDVLLTQPTT</sequence>
<name>A0A9J6GH68_HAELO</name>
<dbReference type="AlphaFoldDB" id="A0A9J6GH68"/>
<dbReference type="VEuPathDB" id="VectorBase:HLOH_049571"/>
<keyword evidence="2" id="KW-1185">Reference proteome</keyword>
<reference evidence="1 2" key="1">
    <citation type="journal article" date="2020" name="Cell">
        <title>Large-Scale Comparative Analyses of Tick Genomes Elucidate Their Genetic Diversity and Vector Capacities.</title>
        <authorList>
            <consortium name="Tick Genome and Microbiome Consortium (TIGMIC)"/>
            <person name="Jia N."/>
            <person name="Wang J."/>
            <person name="Shi W."/>
            <person name="Du L."/>
            <person name="Sun Y."/>
            <person name="Zhan W."/>
            <person name="Jiang J.F."/>
            <person name="Wang Q."/>
            <person name="Zhang B."/>
            <person name="Ji P."/>
            <person name="Bell-Sakyi L."/>
            <person name="Cui X.M."/>
            <person name="Yuan T.T."/>
            <person name="Jiang B.G."/>
            <person name="Yang W.F."/>
            <person name="Lam T.T."/>
            <person name="Chang Q.C."/>
            <person name="Ding S.J."/>
            <person name="Wang X.J."/>
            <person name="Zhu J.G."/>
            <person name="Ruan X.D."/>
            <person name="Zhao L."/>
            <person name="Wei J.T."/>
            <person name="Ye R.Z."/>
            <person name="Que T.C."/>
            <person name="Du C.H."/>
            <person name="Zhou Y.H."/>
            <person name="Cheng J.X."/>
            <person name="Dai P.F."/>
            <person name="Guo W.B."/>
            <person name="Han X.H."/>
            <person name="Huang E.J."/>
            <person name="Li L.F."/>
            <person name="Wei W."/>
            <person name="Gao Y.C."/>
            <person name="Liu J.Z."/>
            <person name="Shao H.Z."/>
            <person name="Wang X."/>
            <person name="Wang C.C."/>
            <person name="Yang T.C."/>
            <person name="Huo Q.B."/>
            <person name="Li W."/>
            <person name="Chen H.Y."/>
            <person name="Chen S.E."/>
            <person name="Zhou L.G."/>
            <person name="Ni X.B."/>
            <person name="Tian J.H."/>
            <person name="Sheng Y."/>
            <person name="Liu T."/>
            <person name="Pan Y.S."/>
            <person name="Xia L.Y."/>
            <person name="Li J."/>
            <person name="Zhao F."/>
            <person name="Cao W.C."/>
        </authorList>
    </citation>
    <scope>NUCLEOTIDE SEQUENCE [LARGE SCALE GENOMIC DNA]</scope>
    <source>
        <strain evidence="1">HaeL-2018</strain>
    </source>
</reference>
<dbReference type="Gene3D" id="3.30.710.10">
    <property type="entry name" value="Potassium Channel Kv1.1, Chain A"/>
    <property type="match status" value="1"/>
</dbReference>
<dbReference type="EMBL" id="JABSTR010000006">
    <property type="protein sequence ID" value="KAH9374491.1"/>
    <property type="molecule type" value="Genomic_DNA"/>
</dbReference>
<organism evidence="1 2">
    <name type="scientific">Haemaphysalis longicornis</name>
    <name type="common">Bush tick</name>
    <dbReference type="NCBI Taxonomy" id="44386"/>
    <lineage>
        <taxon>Eukaryota</taxon>
        <taxon>Metazoa</taxon>
        <taxon>Ecdysozoa</taxon>
        <taxon>Arthropoda</taxon>
        <taxon>Chelicerata</taxon>
        <taxon>Arachnida</taxon>
        <taxon>Acari</taxon>
        <taxon>Parasitiformes</taxon>
        <taxon>Ixodida</taxon>
        <taxon>Ixodoidea</taxon>
        <taxon>Ixodidae</taxon>
        <taxon>Haemaphysalinae</taxon>
        <taxon>Haemaphysalis</taxon>
    </lineage>
</organism>
<accession>A0A9J6GH68</accession>
<evidence type="ECO:0000313" key="1">
    <source>
        <dbReference type="EMBL" id="KAH9374491.1"/>
    </source>
</evidence>
<dbReference type="InterPro" id="IPR011333">
    <property type="entry name" value="SKP1/BTB/POZ_sf"/>
</dbReference>
<dbReference type="OrthoDB" id="5852941at2759"/>
<dbReference type="Proteomes" id="UP000821853">
    <property type="component" value="Chromosome 4"/>
</dbReference>
<proteinExistence type="predicted"/>
<comment type="caution">
    <text evidence="1">The sequence shown here is derived from an EMBL/GenBank/DDBJ whole genome shotgun (WGS) entry which is preliminary data.</text>
</comment>
<protein>
    <recommendedName>
        <fullName evidence="3">BTB domain-containing protein</fullName>
    </recommendedName>
</protein>